<evidence type="ECO:0008006" key="4">
    <source>
        <dbReference type="Google" id="ProtNLM"/>
    </source>
</evidence>
<proteinExistence type="predicted"/>
<dbReference type="AlphaFoldDB" id="A0A1X7G0J8"/>
<gene>
    <name evidence="2" type="ORF">SAMN06295910_0894</name>
</gene>
<dbReference type="InterPro" id="IPR032710">
    <property type="entry name" value="NTF2-like_dom_sf"/>
</dbReference>
<evidence type="ECO:0000313" key="3">
    <source>
        <dbReference type="Proteomes" id="UP000192934"/>
    </source>
</evidence>
<evidence type="ECO:0000313" key="2">
    <source>
        <dbReference type="EMBL" id="SMF61892.1"/>
    </source>
</evidence>
<dbReference type="RefSeq" id="WP_085217693.1">
    <property type="nucleotide sequence ID" value="NZ_LT840185.1"/>
</dbReference>
<organism evidence="2 3">
    <name type="scientific">Allosphingosinicella indica</name>
    <dbReference type="NCBI Taxonomy" id="941907"/>
    <lineage>
        <taxon>Bacteria</taxon>
        <taxon>Pseudomonadati</taxon>
        <taxon>Pseudomonadota</taxon>
        <taxon>Alphaproteobacteria</taxon>
        <taxon>Sphingomonadales</taxon>
        <taxon>Sphingomonadaceae</taxon>
        <taxon>Allosphingosinicella</taxon>
    </lineage>
</organism>
<feature type="signal peptide" evidence="1">
    <location>
        <begin position="1"/>
        <end position="23"/>
    </location>
</feature>
<protein>
    <recommendedName>
        <fullName evidence="4">SnoaL-like domain-containing protein</fullName>
    </recommendedName>
</protein>
<evidence type="ECO:0000256" key="1">
    <source>
        <dbReference type="SAM" id="SignalP"/>
    </source>
</evidence>
<accession>A0A1X7G0J8</accession>
<keyword evidence="3" id="KW-1185">Reference proteome</keyword>
<keyword evidence="1" id="KW-0732">Signal</keyword>
<reference evidence="3" key="1">
    <citation type="submission" date="2017-04" db="EMBL/GenBank/DDBJ databases">
        <authorList>
            <person name="Varghese N."/>
            <person name="Submissions S."/>
        </authorList>
    </citation>
    <scope>NUCLEOTIDE SEQUENCE [LARGE SCALE GENOMIC DNA]</scope>
    <source>
        <strain evidence="3">Dd16</strain>
    </source>
</reference>
<dbReference type="OrthoDB" id="7569074at2"/>
<dbReference type="Proteomes" id="UP000192934">
    <property type="component" value="Chromosome I"/>
</dbReference>
<dbReference type="EMBL" id="LT840185">
    <property type="protein sequence ID" value="SMF61892.1"/>
    <property type="molecule type" value="Genomic_DNA"/>
</dbReference>
<dbReference type="SUPFAM" id="SSF54427">
    <property type="entry name" value="NTF2-like"/>
    <property type="match status" value="1"/>
</dbReference>
<sequence length="161" mass="17485">MKPFAILACAAALAIGGAAPAAAEMPATDALSKMFIWWNQAFKTPGAYTAENFSKHFTPDATLVLEGRTVIDGVDQWATHFQKIQSGGGDVEIVVPFKQVFEKDGLIYNYHVIRARRDGKTSCSLAAGHAVLRDGKIASIVLVRHTLDPAKDTLDPQCWKE</sequence>
<feature type="chain" id="PRO_5012643182" description="SnoaL-like domain-containing protein" evidence="1">
    <location>
        <begin position="24"/>
        <end position="161"/>
    </location>
</feature>
<name>A0A1X7G0J8_9SPHN</name>
<dbReference type="STRING" id="941907.SAMN06295910_0894"/>